<dbReference type="GO" id="GO:0005829">
    <property type="term" value="C:cytosol"/>
    <property type="evidence" value="ECO:0007669"/>
    <property type="project" value="TreeGrafter"/>
</dbReference>
<dbReference type="Proteomes" id="UP000186804">
    <property type="component" value="Unassembled WGS sequence"/>
</dbReference>
<dbReference type="NCBIfam" id="TIGR01484">
    <property type="entry name" value="HAD-SF-IIB"/>
    <property type="match status" value="1"/>
</dbReference>
<dbReference type="InterPro" id="IPR036412">
    <property type="entry name" value="HAD-like_sf"/>
</dbReference>
<dbReference type="OrthoDB" id="27226at2759"/>
<comment type="caution">
    <text evidence="1">The sequence shown here is derived from an EMBL/GenBank/DDBJ whole genome shotgun (WGS) entry which is preliminary data.</text>
</comment>
<dbReference type="VEuPathDB" id="CryptoDB:cand_026680"/>
<organism evidence="1 2">
    <name type="scientific">Cryptosporidium andersoni</name>
    <dbReference type="NCBI Taxonomy" id="117008"/>
    <lineage>
        <taxon>Eukaryota</taxon>
        <taxon>Sar</taxon>
        <taxon>Alveolata</taxon>
        <taxon>Apicomplexa</taxon>
        <taxon>Conoidasida</taxon>
        <taxon>Coccidia</taxon>
        <taxon>Eucoccidiorida</taxon>
        <taxon>Eimeriorina</taxon>
        <taxon>Cryptosporidiidae</taxon>
        <taxon>Cryptosporidium</taxon>
    </lineage>
</organism>
<dbReference type="EMBL" id="LRBS01000125">
    <property type="protein sequence ID" value="OII71110.1"/>
    <property type="molecule type" value="Genomic_DNA"/>
</dbReference>
<dbReference type="RefSeq" id="XP_067066479.1">
    <property type="nucleotide sequence ID" value="XM_067212896.1"/>
</dbReference>
<dbReference type="GO" id="GO:0016791">
    <property type="term" value="F:phosphatase activity"/>
    <property type="evidence" value="ECO:0007669"/>
    <property type="project" value="TreeGrafter"/>
</dbReference>
<dbReference type="GeneID" id="92366852"/>
<dbReference type="PANTHER" id="PTHR10000">
    <property type="entry name" value="PHOSPHOSERINE PHOSPHATASE"/>
    <property type="match status" value="1"/>
</dbReference>
<name>A0A1J4MA62_9CRYT</name>
<evidence type="ECO:0000313" key="1">
    <source>
        <dbReference type="EMBL" id="OII71110.1"/>
    </source>
</evidence>
<keyword evidence="1" id="KW-0378">Hydrolase</keyword>
<dbReference type="PANTHER" id="PTHR10000:SF8">
    <property type="entry name" value="HAD SUPERFAMILY HYDROLASE-LIKE, TYPE 3"/>
    <property type="match status" value="1"/>
</dbReference>
<dbReference type="InterPro" id="IPR000150">
    <property type="entry name" value="Cof"/>
</dbReference>
<proteinExistence type="predicted"/>
<dbReference type="InterPro" id="IPR023214">
    <property type="entry name" value="HAD_sf"/>
</dbReference>
<dbReference type="GO" id="GO:0000287">
    <property type="term" value="F:magnesium ion binding"/>
    <property type="evidence" value="ECO:0007669"/>
    <property type="project" value="TreeGrafter"/>
</dbReference>
<protein>
    <submittedName>
        <fullName evidence="1">Haloacid dehalogenase-like hydrolase family protein</fullName>
    </submittedName>
</protein>
<reference evidence="1 2" key="1">
    <citation type="submission" date="2016-10" db="EMBL/GenBank/DDBJ databases">
        <title>Reductive evolution of mitochondrial metabolism and differential evolution of invasion-related proteins in Cryptosporidium.</title>
        <authorList>
            <person name="Liu S."/>
            <person name="Roellig D.M."/>
            <person name="Guo Y."/>
            <person name="Li N."/>
            <person name="Frace M.A."/>
            <person name="Tang K."/>
            <person name="Zhang L."/>
            <person name="Feng Y."/>
            <person name="Xiao L."/>
        </authorList>
    </citation>
    <scope>NUCLEOTIDE SEQUENCE [LARGE SCALE GENOMIC DNA]</scope>
    <source>
        <strain evidence="1">30847</strain>
    </source>
</reference>
<dbReference type="SFLD" id="SFLDG01140">
    <property type="entry name" value="C2.B:_Phosphomannomutase_and_P"/>
    <property type="match status" value="1"/>
</dbReference>
<dbReference type="InterPro" id="IPR006379">
    <property type="entry name" value="HAD-SF_hydro_IIB"/>
</dbReference>
<dbReference type="AlphaFoldDB" id="A0A1J4MA62"/>
<sequence>MSSNIKCIFTDVDGTLANNYNKLSIRNENALLAAKKAGIIVVPATGRSNIGFLKLLSKNIREIAKYEGFPGIFFNGTVLIGPKGPYDILKLWTIPDECMYDLCDFLDSIKEEWHQDDEGYEEAMSRGEINRGIAYSVYLSNDFVHKVRGSYLRAVEGLSHEFSRKVDSVIEIIRNNPNTSLKFVIGESRVTMQKVKDLLEEFLENKPARVLFSHPDILEILPEGSSKGTAAKYLLNVLKINPSECMAIGDAENDVEILKYVGTSIAVSNACSEVKSVAKHIVASNNDDGFAEAVEKFCNLSI</sequence>
<gene>
    <name evidence="1" type="ORF">cand_026680</name>
</gene>
<keyword evidence="2" id="KW-1185">Reference proteome</keyword>
<dbReference type="NCBIfam" id="TIGR00099">
    <property type="entry name" value="Cof-subfamily"/>
    <property type="match status" value="1"/>
</dbReference>
<dbReference type="SFLD" id="SFLDS00003">
    <property type="entry name" value="Haloacid_Dehalogenase"/>
    <property type="match status" value="1"/>
</dbReference>
<accession>A0A1J4MA62</accession>
<evidence type="ECO:0000313" key="2">
    <source>
        <dbReference type="Proteomes" id="UP000186804"/>
    </source>
</evidence>
<dbReference type="SUPFAM" id="SSF56784">
    <property type="entry name" value="HAD-like"/>
    <property type="match status" value="1"/>
</dbReference>
<dbReference type="Gene3D" id="3.30.1240.10">
    <property type="match status" value="1"/>
</dbReference>
<dbReference type="Gene3D" id="3.40.50.1000">
    <property type="entry name" value="HAD superfamily/HAD-like"/>
    <property type="match status" value="1"/>
</dbReference>
<dbReference type="Pfam" id="PF08282">
    <property type="entry name" value="Hydrolase_3"/>
    <property type="match status" value="1"/>
</dbReference>